<feature type="region of interest" description="Disordered" evidence="1">
    <location>
        <begin position="1"/>
        <end position="264"/>
    </location>
</feature>
<dbReference type="EMBL" id="MU004183">
    <property type="protein sequence ID" value="KAF2500773.1"/>
    <property type="molecule type" value="Genomic_DNA"/>
</dbReference>
<evidence type="ECO:0000256" key="1">
    <source>
        <dbReference type="SAM" id="MobiDB-lite"/>
    </source>
</evidence>
<gene>
    <name evidence="2" type="ORF">BU16DRAFT_578659</name>
</gene>
<dbReference type="AlphaFoldDB" id="A0A6A6RAJ6"/>
<reference evidence="2" key="1">
    <citation type="journal article" date="2020" name="Stud. Mycol.">
        <title>101 Dothideomycetes genomes: a test case for predicting lifestyles and emergence of pathogens.</title>
        <authorList>
            <person name="Haridas S."/>
            <person name="Albert R."/>
            <person name="Binder M."/>
            <person name="Bloem J."/>
            <person name="Labutti K."/>
            <person name="Salamov A."/>
            <person name="Andreopoulos B."/>
            <person name="Baker S."/>
            <person name="Barry K."/>
            <person name="Bills G."/>
            <person name="Bluhm B."/>
            <person name="Cannon C."/>
            <person name="Castanera R."/>
            <person name="Culley D."/>
            <person name="Daum C."/>
            <person name="Ezra D."/>
            <person name="Gonzalez J."/>
            <person name="Henrissat B."/>
            <person name="Kuo A."/>
            <person name="Liang C."/>
            <person name="Lipzen A."/>
            <person name="Lutzoni F."/>
            <person name="Magnuson J."/>
            <person name="Mondo S."/>
            <person name="Nolan M."/>
            <person name="Ohm R."/>
            <person name="Pangilinan J."/>
            <person name="Park H.-J."/>
            <person name="Ramirez L."/>
            <person name="Alfaro M."/>
            <person name="Sun H."/>
            <person name="Tritt A."/>
            <person name="Yoshinaga Y."/>
            <person name="Zwiers L.-H."/>
            <person name="Turgeon B."/>
            <person name="Goodwin S."/>
            <person name="Spatafora J."/>
            <person name="Crous P."/>
            <person name="Grigoriev I."/>
        </authorList>
    </citation>
    <scope>NUCLEOTIDE SEQUENCE</scope>
    <source>
        <strain evidence="2">CBS 269.34</strain>
    </source>
</reference>
<accession>A0A6A6RAJ6</accession>
<name>A0A6A6RAJ6_9PEZI</name>
<sequence>MTPTKAPLPKKQDAPSGKVPGVDALLPEKLGHKVSTVPSKDEQVESNQGDALQKTSEPKSDEVMEEDLFENGSEKSSDDNEDSRTECSAWVETENEAKRTPNEGRQTRIRSRPIRAPRSRSRRGETNDIRERREKEKKLRAIDAKVLRDWAKRDANKTDVLRETTLTPGNNLSKIGERPPGRAQKFLDTYEPEEVRPRPVKTTKTAKPSGTQPNEDKKDSAREGNRKGSATTDRPQEHCNEKEAPPNATKVPSEQKRDPDPLSYLDLIEPSMEWLGALFNRDPSAAKGMRLVVLDMVERLKTQEKGKADADSARIRAEQQATADSTKRDRGEQRSQDQPEFSTARPPETAPGRRGAAFSNTVALKTLVQPEGIMKGKGRKRQSDGEESGNESPTKKTKCQPKAPAKVSENKKSNKCTPVAQQIQPSVFEVSSGESLSSEESP</sequence>
<feature type="compositionally biased region" description="Basic and acidic residues" evidence="1">
    <location>
        <begin position="234"/>
        <end position="244"/>
    </location>
</feature>
<feature type="compositionally biased region" description="Polar residues" evidence="1">
    <location>
        <begin position="202"/>
        <end position="213"/>
    </location>
</feature>
<feature type="region of interest" description="Disordered" evidence="1">
    <location>
        <begin position="303"/>
        <end position="442"/>
    </location>
</feature>
<feature type="compositionally biased region" description="Basic residues" evidence="1">
    <location>
        <begin position="107"/>
        <end position="121"/>
    </location>
</feature>
<feature type="compositionally biased region" description="Basic and acidic residues" evidence="1">
    <location>
        <begin position="303"/>
        <end position="317"/>
    </location>
</feature>
<dbReference type="Proteomes" id="UP000799750">
    <property type="component" value="Unassembled WGS sequence"/>
</dbReference>
<feature type="compositionally biased region" description="Polar residues" evidence="1">
    <location>
        <begin position="45"/>
        <end position="55"/>
    </location>
</feature>
<organism evidence="2 3">
    <name type="scientific">Lophium mytilinum</name>
    <dbReference type="NCBI Taxonomy" id="390894"/>
    <lineage>
        <taxon>Eukaryota</taxon>
        <taxon>Fungi</taxon>
        <taxon>Dikarya</taxon>
        <taxon>Ascomycota</taxon>
        <taxon>Pezizomycotina</taxon>
        <taxon>Dothideomycetes</taxon>
        <taxon>Pleosporomycetidae</taxon>
        <taxon>Mytilinidiales</taxon>
        <taxon>Mytilinidiaceae</taxon>
        <taxon>Lophium</taxon>
    </lineage>
</organism>
<feature type="compositionally biased region" description="Polar residues" evidence="1">
    <location>
        <begin position="164"/>
        <end position="173"/>
    </location>
</feature>
<feature type="compositionally biased region" description="Polar residues" evidence="1">
    <location>
        <begin position="415"/>
        <end position="425"/>
    </location>
</feature>
<proteinExistence type="predicted"/>
<keyword evidence="3" id="KW-1185">Reference proteome</keyword>
<feature type="compositionally biased region" description="Low complexity" evidence="1">
    <location>
        <begin position="426"/>
        <end position="442"/>
    </location>
</feature>
<feature type="compositionally biased region" description="Basic and acidic residues" evidence="1">
    <location>
        <begin position="325"/>
        <end position="337"/>
    </location>
</feature>
<evidence type="ECO:0000313" key="2">
    <source>
        <dbReference type="EMBL" id="KAF2500773.1"/>
    </source>
</evidence>
<feature type="compositionally biased region" description="Basic and acidic residues" evidence="1">
    <location>
        <begin position="72"/>
        <end position="85"/>
    </location>
</feature>
<feature type="compositionally biased region" description="Basic and acidic residues" evidence="1">
    <location>
        <begin position="214"/>
        <end position="226"/>
    </location>
</feature>
<dbReference type="OrthoDB" id="10505448at2759"/>
<feature type="compositionally biased region" description="Basic and acidic residues" evidence="1">
    <location>
        <begin position="122"/>
        <end position="162"/>
    </location>
</feature>
<feature type="compositionally biased region" description="Basic and acidic residues" evidence="1">
    <location>
        <begin position="95"/>
        <end position="106"/>
    </location>
</feature>
<evidence type="ECO:0000313" key="3">
    <source>
        <dbReference type="Proteomes" id="UP000799750"/>
    </source>
</evidence>
<protein>
    <submittedName>
        <fullName evidence="2">Uncharacterized protein</fullName>
    </submittedName>
</protein>